<keyword evidence="3" id="KW-1185">Reference proteome</keyword>
<dbReference type="AlphaFoldDB" id="A0A2P6MW37"/>
<accession>A0A2P6MW37</accession>
<evidence type="ECO:0000313" key="3">
    <source>
        <dbReference type="Proteomes" id="UP000241769"/>
    </source>
</evidence>
<name>A0A2P6MW37_9EUKA</name>
<sequence length="254" mass="28915">MADVGTTPGAPKIKISACRRGPKPKKQKATVVPSDLTNTAQLCPFSDDDTLQEQLQEFWSSLYDPTVRLAENPPSLHLNSGEEISRFREGCDLSGEALLTEKWNQIAEKIIDLRRFITSEQRQQMLIDFENQVQMHASSARDNDVPTAVWDRSLKCHFMNQPFIDLVNWTHPLPSDDKLQLVHIFSPETVVFLKKNTQRSYLETTKDSVCLSAGYRRVDEEDNVYQGCNAMITVKRDVLGLPQLFIFQMIPDVS</sequence>
<comment type="caution">
    <text evidence="2">The sequence shown here is derived from an EMBL/GenBank/DDBJ whole genome shotgun (WGS) entry which is preliminary data.</text>
</comment>
<dbReference type="OrthoDB" id="2538135at2759"/>
<proteinExistence type="predicted"/>
<reference evidence="2 3" key="1">
    <citation type="journal article" date="2018" name="Genome Biol. Evol.">
        <title>Multiple Roots of Fruiting Body Formation in Amoebozoa.</title>
        <authorList>
            <person name="Hillmann F."/>
            <person name="Forbes G."/>
            <person name="Novohradska S."/>
            <person name="Ferling I."/>
            <person name="Riege K."/>
            <person name="Groth M."/>
            <person name="Westermann M."/>
            <person name="Marz M."/>
            <person name="Spaller T."/>
            <person name="Winckler T."/>
            <person name="Schaap P."/>
            <person name="Glockner G."/>
        </authorList>
    </citation>
    <scope>NUCLEOTIDE SEQUENCE [LARGE SCALE GENOMIC DNA]</scope>
    <source>
        <strain evidence="2 3">Jena</strain>
    </source>
</reference>
<feature type="region of interest" description="Disordered" evidence="1">
    <location>
        <begin position="1"/>
        <end position="27"/>
    </location>
</feature>
<dbReference type="EMBL" id="MDYQ01000355">
    <property type="protein sequence ID" value="PRP75914.1"/>
    <property type="molecule type" value="Genomic_DNA"/>
</dbReference>
<dbReference type="Proteomes" id="UP000241769">
    <property type="component" value="Unassembled WGS sequence"/>
</dbReference>
<evidence type="ECO:0000256" key="1">
    <source>
        <dbReference type="SAM" id="MobiDB-lite"/>
    </source>
</evidence>
<protein>
    <submittedName>
        <fullName evidence="2">Uncharacterized protein</fullName>
    </submittedName>
</protein>
<gene>
    <name evidence="2" type="ORF">PROFUN_15367</name>
</gene>
<dbReference type="InParanoid" id="A0A2P6MW37"/>
<evidence type="ECO:0000313" key="2">
    <source>
        <dbReference type="EMBL" id="PRP75914.1"/>
    </source>
</evidence>
<organism evidence="2 3">
    <name type="scientific">Planoprotostelium fungivorum</name>
    <dbReference type="NCBI Taxonomy" id="1890364"/>
    <lineage>
        <taxon>Eukaryota</taxon>
        <taxon>Amoebozoa</taxon>
        <taxon>Evosea</taxon>
        <taxon>Variosea</taxon>
        <taxon>Cavosteliida</taxon>
        <taxon>Cavosteliaceae</taxon>
        <taxon>Planoprotostelium</taxon>
    </lineage>
</organism>